<organism evidence="1 2">
    <name type="scientific">Pan troglodytes</name>
    <name type="common">Chimpanzee</name>
    <dbReference type="NCBI Taxonomy" id="9598"/>
    <lineage>
        <taxon>Eukaryota</taxon>
        <taxon>Metazoa</taxon>
        <taxon>Chordata</taxon>
        <taxon>Craniata</taxon>
        <taxon>Vertebrata</taxon>
        <taxon>Euteleostomi</taxon>
        <taxon>Mammalia</taxon>
        <taxon>Eutheria</taxon>
        <taxon>Euarchontoglires</taxon>
        <taxon>Primates</taxon>
        <taxon>Haplorrhini</taxon>
        <taxon>Catarrhini</taxon>
        <taxon>Hominidae</taxon>
        <taxon>Pan</taxon>
    </lineage>
</organism>
<proteinExistence type="predicted"/>
<dbReference type="Proteomes" id="UP000236370">
    <property type="component" value="Unassembled WGS sequence"/>
</dbReference>
<sequence>MRLRNGTVATALAFITSFLTLSWYTTWQNGKGKENDSENVHEMY</sequence>
<dbReference type="EMBL" id="NBAG03000511">
    <property type="protein sequence ID" value="PNI18448.1"/>
    <property type="molecule type" value="Genomic_DNA"/>
</dbReference>
<name>A0A2J8J6R5_PANTR</name>
<gene>
    <name evidence="1" type="ORF">CK820_G0050287</name>
</gene>
<accession>A0A2J8J6R5</accession>
<comment type="caution">
    <text evidence="1">The sequence shown here is derived from an EMBL/GenBank/DDBJ whole genome shotgun (WGS) entry which is preliminary data.</text>
</comment>
<reference evidence="1 2" key="1">
    <citation type="submission" date="2017-12" db="EMBL/GenBank/DDBJ databases">
        <title>High-resolution comparative analysis of great ape genomes.</title>
        <authorList>
            <person name="Pollen A."/>
            <person name="Hastie A."/>
            <person name="Hormozdiari F."/>
            <person name="Dougherty M."/>
            <person name="Liu R."/>
            <person name="Chaisson M."/>
            <person name="Hoppe E."/>
            <person name="Hill C."/>
            <person name="Pang A."/>
            <person name="Hillier L."/>
            <person name="Baker C."/>
            <person name="Armstrong J."/>
            <person name="Shendure J."/>
            <person name="Paten B."/>
            <person name="Wilson R."/>
            <person name="Chao H."/>
            <person name="Schneider V."/>
            <person name="Ventura M."/>
            <person name="Kronenberg Z."/>
            <person name="Murali S."/>
            <person name="Gordon D."/>
            <person name="Cantsilieris S."/>
            <person name="Munson K."/>
            <person name="Nelson B."/>
            <person name="Raja A."/>
            <person name="Underwood J."/>
            <person name="Diekhans M."/>
            <person name="Fiddes I."/>
            <person name="Haussler D."/>
            <person name="Eichler E."/>
        </authorList>
    </citation>
    <scope>NUCLEOTIDE SEQUENCE [LARGE SCALE GENOMIC DNA]</scope>
    <source>
        <strain evidence="1">Yerkes chimp pedigree #C0471</strain>
    </source>
</reference>
<evidence type="ECO:0000313" key="1">
    <source>
        <dbReference type="EMBL" id="PNI18448.1"/>
    </source>
</evidence>
<dbReference type="AlphaFoldDB" id="A0A2J8J6R5"/>
<protein>
    <submittedName>
        <fullName evidence="1">MGAT4A isoform 3</fullName>
    </submittedName>
</protein>
<evidence type="ECO:0000313" key="2">
    <source>
        <dbReference type="Proteomes" id="UP000236370"/>
    </source>
</evidence>